<feature type="transmembrane region" description="Helical" evidence="4">
    <location>
        <begin position="70"/>
        <end position="88"/>
    </location>
</feature>
<gene>
    <name evidence="5" type="ORF">EJ03DRAFT_387836</name>
</gene>
<keyword evidence="6" id="KW-1185">Reference proteome</keyword>
<evidence type="ECO:0000256" key="1">
    <source>
        <dbReference type="ARBA" id="ARBA00022692"/>
    </source>
</evidence>
<evidence type="ECO:0000313" key="6">
    <source>
        <dbReference type="Proteomes" id="UP000799436"/>
    </source>
</evidence>
<evidence type="ECO:0000256" key="2">
    <source>
        <dbReference type="ARBA" id="ARBA00022989"/>
    </source>
</evidence>
<keyword evidence="4" id="KW-0813">Transport</keyword>
<keyword evidence="4" id="KW-0186">Copper</keyword>
<proteinExistence type="inferred from homology"/>
<evidence type="ECO:0000313" key="5">
    <source>
        <dbReference type="EMBL" id="KAF2772026.1"/>
    </source>
</evidence>
<keyword evidence="3 4" id="KW-0472">Membrane</keyword>
<keyword evidence="4" id="KW-0187">Copper transport</keyword>
<sequence>MTASCGLMHFSSVARKGADDEGERSSLLRVVGGSVRAEEQKGKVVKAVLYGIQVFYSFFIMLLFMTYNGWVMIAVGVGATIGFLLFSGSSVQKSAACH</sequence>
<dbReference type="GO" id="GO:0005375">
    <property type="term" value="F:copper ion transmembrane transporter activity"/>
    <property type="evidence" value="ECO:0007669"/>
    <property type="project" value="UniProtKB-UniRule"/>
</dbReference>
<accession>A0A6G1LGP4</accession>
<dbReference type="PANTHER" id="PTHR12483:SF115">
    <property type="entry name" value="COPPER TRANSPORT PROTEIN"/>
    <property type="match status" value="1"/>
</dbReference>
<organism evidence="5 6">
    <name type="scientific">Teratosphaeria nubilosa</name>
    <dbReference type="NCBI Taxonomy" id="161662"/>
    <lineage>
        <taxon>Eukaryota</taxon>
        <taxon>Fungi</taxon>
        <taxon>Dikarya</taxon>
        <taxon>Ascomycota</taxon>
        <taxon>Pezizomycotina</taxon>
        <taxon>Dothideomycetes</taxon>
        <taxon>Dothideomycetidae</taxon>
        <taxon>Mycosphaerellales</taxon>
        <taxon>Teratosphaeriaceae</taxon>
        <taxon>Teratosphaeria</taxon>
    </lineage>
</organism>
<name>A0A6G1LGP4_9PEZI</name>
<protein>
    <recommendedName>
        <fullName evidence="4">Copper transport protein</fullName>
    </recommendedName>
</protein>
<keyword evidence="4" id="KW-0406">Ion transport</keyword>
<keyword evidence="2 4" id="KW-1133">Transmembrane helix</keyword>
<dbReference type="PANTHER" id="PTHR12483">
    <property type="entry name" value="SOLUTE CARRIER FAMILY 31 COPPER TRANSPORTERS"/>
    <property type="match status" value="1"/>
</dbReference>
<comment type="similarity">
    <text evidence="4">Belongs to the copper transporter (Ctr) (TC 1.A.56) family. SLC31A subfamily.</text>
</comment>
<dbReference type="InterPro" id="IPR007274">
    <property type="entry name" value="Cop_transporter"/>
</dbReference>
<dbReference type="EMBL" id="ML995816">
    <property type="protein sequence ID" value="KAF2772026.1"/>
    <property type="molecule type" value="Genomic_DNA"/>
</dbReference>
<dbReference type="Proteomes" id="UP000799436">
    <property type="component" value="Unassembled WGS sequence"/>
</dbReference>
<feature type="transmembrane region" description="Helical" evidence="4">
    <location>
        <begin position="44"/>
        <end position="64"/>
    </location>
</feature>
<dbReference type="AlphaFoldDB" id="A0A6G1LGP4"/>
<comment type="subcellular location">
    <subcellularLocation>
        <location evidence="4">Membrane</location>
        <topology evidence="4">Multi-pass membrane protein</topology>
    </subcellularLocation>
</comment>
<keyword evidence="1 4" id="KW-0812">Transmembrane</keyword>
<dbReference type="OrthoDB" id="161814at2759"/>
<dbReference type="Pfam" id="PF04145">
    <property type="entry name" value="Ctr"/>
    <property type="match status" value="1"/>
</dbReference>
<dbReference type="GO" id="GO:0016020">
    <property type="term" value="C:membrane"/>
    <property type="evidence" value="ECO:0007669"/>
    <property type="project" value="UniProtKB-SubCell"/>
</dbReference>
<evidence type="ECO:0000256" key="4">
    <source>
        <dbReference type="RuleBase" id="RU367022"/>
    </source>
</evidence>
<reference evidence="5" key="1">
    <citation type="journal article" date="2020" name="Stud. Mycol.">
        <title>101 Dothideomycetes genomes: a test case for predicting lifestyles and emergence of pathogens.</title>
        <authorList>
            <person name="Haridas S."/>
            <person name="Albert R."/>
            <person name="Binder M."/>
            <person name="Bloem J."/>
            <person name="Labutti K."/>
            <person name="Salamov A."/>
            <person name="Andreopoulos B."/>
            <person name="Baker S."/>
            <person name="Barry K."/>
            <person name="Bills G."/>
            <person name="Bluhm B."/>
            <person name="Cannon C."/>
            <person name="Castanera R."/>
            <person name="Culley D."/>
            <person name="Daum C."/>
            <person name="Ezra D."/>
            <person name="Gonzalez J."/>
            <person name="Henrissat B."/>
            <person name="Kuo A."/>
            <person name="Liang C."/>
            <person name="Lipzen A."/>
            <person name="Lutzoni F."/>
            <person name="Magnuson J."/>
            <person name="Mondo S."/>
            <person name="Nolan M."/>
            <person name="Ohm R."/>
            <person name="Pangilinan J."/>
            <person name="Park H.-J."/>
            <person name="Ramirez L."/>
            <person name="Alfaro M."/>
            <person name="Sun H."/>
            <person name="Tritt A."/>
            <person name="Yoshinaga Y."/>
            <person name="Zwiers L.-H."/>
            <person name="Turgeon B."/>
            <person name="Goodwin S."/>
            <person name="Spatafora J."/>
            <person name="Crous P."/>
            <person name="Grigoriev I."/>
        </authorList>
    </citation>
    <scope>NUCLEOTIDE SEQUENCE</scope>
    <source>
        <strain evidence="5">CBS 116005</strain>
    </source>
</reference>
<evidence type="ECO:0000256" key="3">
    <source>
        <dbReference type="ARBA" id="ARBA00023136"/>
    </source>
</evidence>